<comment type="caution">
    <text evidence="3">The sequence shown here is derived from an EMBL/GenBank/DDBJ whole genome shotgun (WGS) entry which is preliminary data.</text>
</comment>
<feature type="region of interest" description="Disordered" evidence="1">
    <location>
        <begin position="178"/>
        <end position="225"/>
    </location>
</feature>
<gene>
    <name evidence="3" type="ORF">C8F04DRAFT_1235564</name>
</gene>
<accession>A0AAD6SQX8</accession>
<feature type="region of interest" description="Disordered" evidence="1">
    <location>
        <begin position="79"/>
        <end position="106"/>
    </location>
</feature>
<organism evidence="3 4">
    <name type="scientific">Mycena alexandri</name>
    <dbReference type="NCBI Taxonomy" id="1745969"/>
    <lineage>
        <taxon>Eukaryota</taxon>
        <taxon>Fungi</taxon>
        <taxon>Dikarya</taxon>
        <taxon>Basidiomycota</taxon>
        <taxon>Agaricomycotina</taxon>
        <taxon>Agaricomycetes</taxon>
        <taxon>Agaricomycetidae</taxon>
        <taxon>Agaricales</taxon>
        <taxon>Marasmiineae</taxon>
        <taxon>Mycenaceae</taxon>
        <taxon>Mycena</taxon>
    </lineage>
</organism>
<feature type="signal peptide" evidence="2">
    <location>
        <begin position="1"/>
        <end position="26"/>
    </location>
</feature>
<proteinExistence type="predicted"/>
<protein>
    <submittedName>
        <fullName evidence="3">Uncharacterized protein</fullName>
    </submittedName>
</protein>
<feature type="chain" id="PRO_5042209628" evidence="2">
    <location>
        <begin position="27"/>
        <end position="647"/>
    </location>
</feature>
<reference evidence="3" key="1">
    <citation type="submission" date="2023-03" db="EMBL/GenBank/DDBJ databases">
        <title>Massive genome expansion in bonnet fungi (Mycena s.s.) driven by repeated elements and novel gene families across ecological guilds.</title>
        <authorList>
            <consortium name="Lawrence Berkeley National Laboratory"/>
            <person name="Harder C.B."/>
            <person name="Miyauchi S."/>
            <person name="Viragh M."/>
            <person name="Kuo A."/>
            <person name="Thoen E."/>
            <person name="Andreopoulos B."/>
            <person name="Lu D."/>
            <person name="Skrede I."/>
            <person name="Drula E."/>
            <person name="Henrissat B."/>
            <person name="Morin E."/>
            <person name="Kohler A."/>
            <person name="Barry K."/>
            <person name="LaButti K."/>
            <person name="Morin E."/>
            <person name="Salamov A."/>
            <person name="Lipzen A."/>
            <person name="Mereny Z."/>
            <person name="Hegedus B."/>
            <person name="Baldrian P."/>
            <person name="Stursova M."/>
            <person name="Weitz H."/>
            <person name="Taylor A."/>
            <person name="Grigoriev I.V."/>
            <person name="Nagy L.G."/>
            <person name="Martin F."/>
            <person name="Kauserud H."/>
        </authorList>
    </citation>
    <scope>NUCLEOTIDE SEQUENCE</scope>
    <source>
        <strain evidence="3">CBHHK200</strain>
    </source>
</reference>
<keyword evidence="4" id="KW-1185">Reference proteome</keyword>
<keyword evidence="2" id="KW-0732">Signal</keyword>
<feature type="compositionally biased region" description="Basic and acidic residues" evidence="1">
    <location>
        <begin position="201"/>
        <end position="220"/>
    </location>
</feature>
<sequence length="647" mass="72232">MGCGHWMASLADIFWLCLFFWEEKETREDSWACVTVRVALLLRREPRARPKLRDSRSFLRAYFHMGEYEMIAGADPEGRGCKQKAGSADSKTMSAARAKHDVRRREQGVRVRRLSSAAASSCARGAVRMTEPRSLPLAPLSRARGGMVIHPPPSITGAALYHICACSDTTCLGVARPTTKPTAPSISPRPMAASRRGRAGMMREDADHGDDGREERDAGRRTAASNALRRGGSSCSFVLCLEHGELEAKDRDPSRTAGARALGPPRSLFWTLLVRVREAEDDVKQRALCVLLEVCTLREELDFIFILPFIPFMPSSRAERLWLFHVLLDIGDVWDDEYERQSETSIRELVFECSSSSSSSLARADLLASSDTIQEYSGKTNTLLKRFDYYAAYFAAGSRTTNTTADTIISPVQSARPSMVLSAKRAWFFFEGRSFVGARRAGWETVPMRLSRSVSRWWDATRRCQQIEWRALRARECGSTRVVHHEVEASTFRVHQTVWADDGGAYRTGGDNDNDEDLVSWSSNECGRGASTTSAFAFAPWRFRVTSALEQQVLGVCILKRGRPRWPASAWHRAGAVGIPSRLFGLRDRGLALLCCIVCATSKGKRVVTCLDAWRGRGWHDRGCLVRARGRVEAWSWKMQSMALLGA</sequence>
<dbReference type="Proteomes" id="UP001218188">
    <property type="component" value="Unassembled WGS sequence"/>
</dbReference>
<evidence type="ECO:0000256" key="1">
    <source>
        <dbReference type="SAM" id="MobiDB-lite"/>
    </source>
</evidence>
<evidence type="ECO:0000313" key="4">
    <source>
        <dbReference type="Proteomes" id="UP001218188"/>
    </source>
</evidence>
<dbReference type="EMBL" id="JARJCM010000076">
    <property type="protein sequence ID" value="KAJ7032099.1"/>
    <property type="molecule type" value="Genomic_DNA"/>
</dbReference>
<dbReference type="AlphaFoldDB" id="A0AAD6SQX8"/>
<name>A0AAD6SQX8_9AGAR</name>
<evidence type="ECO:0000256" key="2">
    <source>
        <dbReference type="SAM" id="SignalP"/>
    </source>
</evidence>
<evidence type="ECO:0000313" key="3">
    <source>
        <dbReference type="EMBL" id="KAJ7032099.1"/>
    </source>
</evidence>